<dbReference type="GO" id="GO:0003676">
    <property type="term" value="F:nucleic acid binding"/>
    <property type="evidence" value="ECO:0007669"/>
    <property type="project" value="InterPro"/>
</dbReference>
<gene>
    <name evidence="5" type="ORF">UM93_08360</name>
</gene>
<keyword evidence="3" id="KW-0269">Exonuclease</keyword>
<evidence type="ECO:0000256" key="2">
    <source>
        <dbReference type="ARBA" id="ARBA00022801"/>
    </source>
</evidence>
<dbReference type="Proteomes" id="UP000061839">
    <property type="component" value="Chromosome"/>
</dbReference>
<dbReference type="RefSeq" id="WP_045074960.1">
    <property type="nucleotide sequence ID" value="NZ_CP011005.1"/>
</dbReference>
<dbReference type="AlphaFoldDB" id="A0A0D4BZ02"/>
<dbReference type="InterPro" id="IPR012337">
    <property type="entry name" value="RNaseH-like_sf"/>
</dbReference>
<dbReference type="STRING" id="1618207.UM93_08360"/>
<dbReference type="Pfam" id="PF00929">
    <property type="entry name" value="RNase_T"/>
    <property type="match status" value="1"/>
</dbReference>
<evidence type="ECO:0000259" key="4">
    <source>
        <dbReference type="SMART" id="SM00479"/>
    </source>
</evidence>
<dbReference type="InterPro" id="IPR013520">
    <property type="entry name" value="Ribonucl_H"/>
</dbReference>
<reference evidence="5 6" key="1">
    <citation type="journal article" date="2015" name="Genome Announc.">
        <title>Complete Genome Sequencing of Protease-Producing Novel Arthrobacter sp. Strain IHBB 11108 Using PacBio Single-Molecule Real-Time Sequencing Technology.</title>
        <authorList>
            <person name="Kiran S."/>
            <person name="Swarnkar M.K."/>
            <person name="Pal M."/>
            <person name="Thakur R."/>
            <person name="Tewari R."/>
            <person name="Singh A.K."/>
            <person name="Gulati A."/>
        </authorList>
    </citation>
    <scope>NUCLEOTIDE SEQUENCE [LARGE SCALE GENOMIC DNA]</scope>
    <source>
        <strain evidence="5 6">IHBB 11108</strain>
    </source>
</reference>
<dbReference type="EMBL" id="CP011005">
    <property type="protein sequence ID" value="AJT41524.1"/>
    <property type="molecule type" value="Genomic_DNA"/>
</dbReference>
<evidence type="ECO:0000313" key="5">
    <source>
        <dbReference type="EMBL" id="AJT41524.1"/>
    </source>
</evidence>
<dbReference type="SUPFAM" id="SSF53098">
    <property type="entry name" value="Ribonuclease H-like"/>
    <property type="match status" value="1"/>
</dbReference>
<dbReference type="GO" id="GO:0008408">
    <property type="term" value="F:3'-5' exonuclease activity"/>
    <property type="evidence" value="ECO:0007669"/>
    <property type="project" value="TreeGrafter"/>
</dbReference>
<accession>A0A0D4BZ02</accession>
<evidence type="ECO:0000313" key="6">
    <source>
        <dbReference type="Proteomes" id="UP000061839"/>
    </source>
</evidence>
<dbReference type="GO" id="GO:0005829">
    <property type="term" value="C:cytosol"/>
    <property type="evidence" value="ECO:0007669"/>
    <property type="project" value="TreeGrafter"/>
</dbReference>
<name>A0A0D4BZ02_9MICC</name>
<evidence type="ECO:0000256" key="3">
    <source>
        <dbReference type="ARBA" id="ARBA00022839"/>
    </source>
</evidence>
<dbReference type="PANTHER" id="PTHR30231">
    <property type="entry name" value="DNA POLYMERASE III SUBUNIT EPSILON"/>
    <property type="match status" value="1"/>
</dbReference>
<dbReference type="NCBIfam" id="NF005927">
    <property type="entry name" value="PRK07942.1"/>
    <property type="match status" value="1"/>
</dbReference>
<dbReference type="InterPro" id="IPR036397">
    <property type="entry name" value="RNaseH_sf"/>
</dbReference>
<keyword evidence="6" id="KW-1185">Reference proteome</keyword>
<dbReference type="PANTHER" id="PTHR30231:SF4">
    <property type="entry name" value="PROTEIN NEN2"/>
    <property type="match status" value="1"/>
</dbReference>
<proteinExistence type="predicted"/>
<feature type="domain" description="Exonuclease" evidence="4">
    <location>
        <begin position="8"/>
        <end position="183"/>
    </location>
</feature>
<dbReference type="OrthoDB" id="9791657at2"/>
<protein>
    <submittedName>
        <fullName evidence="5">DNA polymerase III subunit epsilon</fullName>
    </submittedName>
</protein>
<sequence>MNSWLAGPRAAFDLETTGRNPLTARLVTASVVLLDANEAILASHEWLADPGVEIPAEATAIHGISTDHARAEGQPATQVLGELSTLLANYFAQQIPVIGFNACYDFSVLKYESARHGLAEITALPVIDPFILDKQVDRFRKGKRTLVACCEHYHIPLLAAHTSAADALAAARLATAIARQYPELQLPATQLHQEQVKWAAAQAQNFQDFLREQGRHDAVIDGTWPVAR</sequence>
<dbReference type="PATRIC" id="fig|1618207.4.peg.1692"/>
<keyword evidence="1" id="KW-0540">Nuclease</keyword>
<keyword evidence="2" id="KW-0378">Hydrolase</keyword>
<dbReference type="Gene3D" id="3.30.420.10">
    <property type="entry name" value="Ribonuclease H-like superfamily/Ribonuclease H"/>
    <property type="match status" value="1"/>
</dbReference>
<dbReference type="KEGG" id="ari:UM93_08360"/>
<dbReference type="SMART" id="SM00479">
    <property type="entry name" value="EXOIII"/>
    <property type="match status" value="1"/>
</dbReference>
<dbReference type="CDD" id="cd06127">
    <property type="entry name" value="DEDDh"/>
    <property type="match status" value="1"/>
</dbReference>
<dbReference type="HOGENOM" id="CLU_047806_5_0_11"/>
<organism evidence="5 6">
    <name type="scientific">Psychromicrobium lacuslunae</name>
    <dbReference type="NCBI Taxonomy" id="1618207"/>
    <lineage>
        <taxon>Bacteria</taxon>
        <taxon>Bacillati</taxon>
        <taxon>Actinomycetota</taxon>
        <taxon>Actinomycetes</taxon>
        <taxon>Micrococcales</taxon>
        <taxon>Micrococcaceae</taxon>
        <taxon>Psychromicrobium</taxon>
    </lineage>
</organism>
<evidence type="ECO:0000256" key="1">
    <source>
        <dbReference type="ARBA" id="ARBA00022722"/>
    </source>
</evidence>